<reference evidence="2 3" key="1">
    <citation type="submission" date="2023-11" db="EMBL/GenBank/DDBJ databases">
        <authorList>
            <person name="Okamura Y."/>
        </authorList>
    </citation>
    <scope>NUCLEOTIDE SEQUENCE [LARGE SCALE GENOMIC DNA]</scope>
</reference>
<dbReference type="AlphaFoldDB" id="A0AAV1JX95"/>
<keyword evidence="3" id="KW-1185">Reference proteome</keyword>
<accession>A0AAV1JX95</accession>
<feature type="region of interest" description="Disordered" evidence="1">
    <location>
        <begin position="1"/>
        <end position="28"/>
    </location>
</feature>
<protein>
    <submittedName>
        <fullName evidence="2">Uncharacterized protein</fullName>
    </submittedName>
</protein>
<dbReference type="PANTHER" id="PTHR21564:SF5">
    <property type="entry name" value="SCRIBBLER, ISOFORM J"/>
    <property type="match status" value="1"/>
</dbReference>
<dbReference type="InterPro" id="IPR040010">
    <property type="entry name" value="ZN608/ZN609"/>
</dbReference>
<sequence length="297" mass="31929">MAAPMREGAPAGGARPAPTTHTNFEYDDNEWDIGIGDLIIDLDADIEKTDEAGGMAARAEPDAQRTALKMKIKRTKPGTKSSEAKHEIVKSNEMNGEPKTPSAAAAPPAVKRTGGHRRDKARDKHHHPHPPHDVNGVARVPPPPNAPGPPAQAQPPHATPHAPPQAPKPEPRPAAPRVEPKPAVAPAAPVPVPPPPPAPAPAPVASPAKPESDDSRQEPPSSQPPAKKQKTDNKMVTTMFYEYRKLDRFGYEGEVYVYVNISSVKMEGSRRPLLFLREGRTSPKFLSLINVGSPKNF</sequence>
<evidence type="ECO:0000313" key="3">
    <source>
        <dbReference type="Proteomes" id="UP001497472"/>
    </source>
</evidence>
<dbReference type="PANTHER" id="PTHR21564">
    <property type="entry name" value="BRAKELESS PROTEIN"/>
    <property type="match status" value="1"/>
</dbReference>
<dbReference type="Proteomes" id="UP001497472">
    <property type="component" value="Unassembled WGS sequence"/>
</dbReference>
<feature type="compositionally biased region" description="Low complexity" evidence="1">
    <location>
        <begin position="1"/>
        <end position="18"/>
    </location>
</feature>
<dbReference type="GO" id="GO:0006357">
    <property type="term" value="P:regulation of transcription by RNA polymerase II"/>
    <property type="evidence" value="ECO:0007669"/>
    <property type="project" value="TreeGrafter"/>
</dbReference>
<feature type="compositionally biased region" description="Pro residues" evidence="1">
    <location>
        <begin position="188"/>
        <end position="204"/>
    </location>
</feature>
<proteinExistence type="predicted"/>
<feature type="region of interest" description="Disordered" evidence="1">
    <location>
        <begin position="51"/>
        <end position="234"/>
    </location>
</feature>
<feature type="compositionally biased region" description="Low complexity" evidence="1">
    <location>
        <begin position="175"/>
        <end position="187"/>
    </location>
</feature>
<evidence type="ECO:0000313" key="2">
    <source>
        <dbReference type="EMBL" id="CAK1553010.1"/>
    </source>
</evidence>
<dbReference type="GO" id="GO:0005634">
    <property type="term" value="C:nucleus"/>
    <property type="evidence" value="ECO:0007669"/>
    <property type="project" value="TreeGrafter"/>
</dbReference>
<evidence type="ECO:0000256" key="1">
    <source>
        <dbReference type="SAM" id="MobiDB-lite"/>
    </source>
</evidence>
<gene>
    <name evidence="2" type="ORF">LNINA_LOCUS12030</name>
</gene>
<feature type="compositionally biased region" description="Basic residues" evidence="1">
    <location>
        <begin position="113"/>
        <end position="129"/>
    </location>
</feature>
<comment type="caution">
    <text evidence="2">The sequence shown here is derived from an EMBL/GenBank/DDBJ whole genome shotgun (WGS) entry which is preliminary data.</text>
</comment>
<dbReference type="EMBL" id="CAVLEF010000203">
    <property type="protein sequence ID" value="CAK1553010.1"/>
    <property type="molecule type" value="Genomic_DNA"/>
</dbReference>
<organism evidence="2 3">
    <name type="scientific">Leptosia nina</name>
    <dbReference type="NCBI Taxonomy" id="320188"/>
    <lineage>
        <taxon>Eukaryota</taxon>
        <taxon>Metazoa</taxon>
        <taxon>Ecdysozoa</taxon>
        <taxon>Arthropoda</taxon>
        <taxon>Hexapoda</taxon>
        <taxon>Insecta</taxon>
        <taxon>Pterygota</taxon>
        <taxon>Neoptera</taxon>
        <taxon>Endopterygota</taxon>
        <taxon>Lepidoptera</taxon>
        <taxon>Glossata</taxon>
        <taxon>Ditrysia</taxon>
        <taxon>Papilionoidea</taxon>
        <taxon>Pieridae</taxon>
        <taxon>Pierinae</taxon>
        <taxon>Leptosia</taxon>
    </lineage>
</organism>
<feature type="compositionally biased region" description="Pro residues" evidence="1">
    <location>
        <begin position="140"/>
        <end position="174"/>
    </location>
</feature>
<feature type="compositionally biased region" description="Basic residues" evidence="1">
    <location>
        <begin position="68"/>
        <end position="77"/>
    </location>
</feature>
<name>A0AAV1JX95_9NEOP</name>